<evidence type="ECO:0000256" key="1">
    <source>
        <dbReference type="SAM" id="MobiDB-lite"/>
    </source>
</evidence>
<dbReference type="PROSITE" id="PS51925">
    <property type="entry name" value="SWIB_MDM2"/>
    <property type="match status" value="1"/>
</dbReference>
<dbReference type="Pfam" id="PF03126">
    <property type="entry name" value="Plus-3"/>
    <property type="match status" value="1"/>
</dbReference>
<dbReference type="CDD" id="cd10567">
    <property type="entry name" value="SWIB-MDM2_like"/>
    <property type="match status" value="1"/>
</dbReference>
<comment type="caution">
    <text evidence="4">The sequence shown here is derived from an EMBL/GenBank/DDBJ whole genome shotgun (WGS) entry which is preliminary data.</text>
</comment>
<evidence type="ECO:0000313" key="5">
    <source>
        <dbReference type="Proteomes" id="UP000249390"/>
    </source>
</evidence>
<dbReference type="InterPro" id="IPR036128">
    <property type="entry name" value="Plus3-like_sf"/>
</dbReference>
<feature type="compositionally biased region" description="Polar residues" evidence="1">
    <location>
        <begin position="606"/>
        <end position="615"/>
    </location>
</feature>
<feature type="region of interest" description="Disordered" evidence="1">
    <location>
        <begin position="319"/>
        <end position="357"/>
    </location>
</feature>
<dbReference type="Gene3D" id="3.30.40.10">
    <property type="entry name" value="Zinc/RING finger domain, C3HC4 (zinc finger)"/>
    <property type="match status" value="1"/>
</dbReference>
<evidence type="ECO:0000259" key="3">
    <source>
        <dbReference type="PROSITE" id="PS51925"/>
    </source>
</evidence>
<dbReference type="PANTHER" id="PTHR46851">
    <property type="entry name" value="OS01G0884500 PROTEIN"/>
    <property type="match status" value="1"/>
</dbReference>
<dbReference type="Pfam" id="PF02201">
    <property type="entry name" value="SWIB"/>
    <property type="match status" value="1"/>
</dbReference>
<feature type="region of interest" description="Disordered" evidence="1">
    <location>
        <begin position="640"/>
        <end position="745"/>
    </location>
</feature>
<dbReference type="Pfam" id="PF25980">
    <property type="entry name" value="NERD_plant"/>
    <property type="match status" value="1"/>
</dbReference>
<dbReference type="InterPro" id="IPR035445">
    <property type="entry name" value="GYF-like_dom_sf"/>
</dbReference>
<dbReference type="GO" id="GO:0003677">
    <property type="term" value="F:DNA binding"/>
    <property type="evidence" value="ECO:0007669"/>
    <property type="project" value="InterPro"/>
</dbReference>
<proteinExistence type="predicted"/>
<dbReference type="InterPro" id="IPR004343">
    <property type="entry name" value="Plus-3_dom"/>
</dbReference>
<feature type="domain" description="DM2" evidence="3">
    <location>
        <begin position="231"/>
        <end position="314"/>
    </location>
</feature>
<dbReference type="SMART" id="SM00151">
    <property type="entry name" value="SWIB"/>
    <property type="match status" value="1"/>
</dbReference>
<dbReference type="PROSITE" id="PS51360">
    <property type="entry name" value="PLUS3"/>
    <property type="match status" value="1"/>
</dbReference>
<dbReference type="InterPro" id="IPR013083">
    <property type="entry name" value="Znf_RING/FYVE/PHD"/>
</dbReference>
<feature type="compositionally biased region" description="Basic and acidic residues" evidence="1">
    <location>
        <begin position="692"/>
        <end position="702"/>
    </location>
</feature>
<name>A0A328D296_9ASTE</name>
<dbReference type="InterPro" id="IPR036885">
    <property type="entry name" value="SWIB_MDM2_dom_sf"/>
</dbReference>
<feature type="compositionally biased region" description="Acidic residues" evidence="1">
    <location>
        <begin position="720"/>
        <end position="744"/>
    </location>
</feature>
<accession>A0A328D296</accession>
<dbReference type="PANTHER" id="PTHR46851:SF22">
    <property type="entry name" value="ZINC ION BINDING _ DNA BINDING PROTEIN"/>
    <property type="match status" value="1"/>
</dbReference>
<gene>
    <name evidence="4" type="ORF">DM860_003067</name>
</gene>
<feature type="compositionally biased region" description="Acidic residues" evidence="1">
    <location>
        <begin position="319"/>
        <end position="334"/>
    </location>
</feature>
<dbReference type="SUPFAM" id="SSF47592">
    <property type="entry name" value="SWIB/MDM2 domain"/>
    <property type="match status" value="1"/>
</dbReference>
<dbReference type="AlphaFoldDB" id="A0A328D296"/>
<dbReference type="EMBL" id="NQVE01000200">
    <property type="protein sequence ID" value="RAL39534.1"/>
    <property type="molecule type" value="Genomic_DNA"/>
</dbReference>
<dbReference type="Gene3D" id="1.10.245.10">
    <property type="entry name" value="SWIB/MDM2 domain"/>
    <property type="match status" value="1"/>
</dbReference>
<feature type="region of interest" description="Disordered" evidence="1">
    <location>
        <begin position="563"/>
        <end position="615"/>
    </location>
</feature>
<dbReference type="InterPro" id="IPR019835">
    <property type="entry name" value="SWIB_domain"/>
</dbReference>
<feature type="compositionally biased region" description="Basic and acidic residues" evidence="1">
    <location>
        <begin position="573"/>
        <end position="590"/>
    </location>
</feature>
<dbReference type="Proteomes" id="UP000249390">
    <property type="component" value="Unassembled WGS sequence"/>
</dbReference>
<dbReference type="Gene3D" id="3.30.1490.40">
    <property type="match status" value="1"/>
</dbReference>
<feature type="domain" description="Plus3" evidence="2">
    <location>
        <begin position="377"/>
        <end position="505"/>
    </location>
</feature>
<dbReference type="SUPFAM" id="SSF159042">
    <property type="entry name" value="Plus3-like"/>
    <property type="match status" value="1"/>
</dbReference>
<protein>
    <submittedName>
        <fullName evidence="4">Uncharacterized protein</fullName>
    </submittedName>
</protein>
<evidence type="ECO:0000313" key="4">
    <source>
        <dbReference type="EMBL" id="RAL39534.1"/>
    </source>
</evidence>
<dbReference type="InterPro" id="IPR058668">
    <property type="entry name" value="NERD_dom"/>
</dbReference>
<dbReference type="InterPro" id="IPR045894">
    <property type="entry name" value="At5g08430-like"/>
</dbReference>
<keyword evidence="5" id="KW-1185">Reference proteome</keyword>
<feature type="compositionally biased region" description="Basic and acidic residues" evidence="1">
    <location>
        <begin position="335"/>
        <end position="351"/>
    </location>
</feature>
<feature type="compositionally biased region" description="Acidic residues" evidence="1">
    <location>
        <begin position="176"/>
        <end position="201"/>
    </location>
</feature>
<dbReference type="InterPro" id="IPR003121">
    <property type="entry name" value="SWIB_MDM2_domain"/>
</dbReference>
<evidence type="ECO:0000259" key="2">
    <source>
        <dbReference type="PROSITE" id="PS51360"/>
    </source>
</evidence>
<organism evidence="4 5">
    <name type="scientific">Cuscuta australis</name>
    <dbReference type="NCBI Taxonomy" id="267555"/>
    <lineage>
        <taxon>Eukaryota</taxon>
        <taxon>Viridiplantae</taxon>
        <taxon>Streptophyta</taxon>
        <taxon>Embryophyta</taxon>
        <taxon>Tracheophyta</taxon>
        <taxon>Spermatophyta</taxon>
        <taxon>Magnoliopsida</taxon>
        <taxon>eudicotyledons</taxon>
        <taxon>Gunneridae</taxon>
        <taxon>Pentapetalae</taxon>
        <taxon>asterids</taxon>
        <taxon>lamiids</taxon>
        <taxon>Solanales</taxon>
        <taxon>Convolvulaceae</taxon>
        <taxon>Cuscuteae</taxon>
        <taxon>Cuscuta</taxon>
        <taxon>Cuscuta subgen. Grammica</taxon>
        <taxon>Cuscuta sect. Cleistogrammica</taxon>
    </lineage>
</organism>
<sequence length="815" mass="93022">MAASLLSVTTGIPPPCLVCICYISMKPFGRGEQLCMQCIKSYHPECVGKDDSALKSNQRWTCKWHSCLICRRSSILRCYCCPNAVCRRCLKKAKFVRVKDKYGFCNDCLRLAVLVEENRDVDSEGESVDLKDRETYEGLFREYYEIIKEKEGLNADTVHAAKRRLDLDKSDQSSSDCDESADEGEDEEDQFLSDDDDDENPYDWGGKNIGQKKKKSKTQKAVFREKGRSKKMVFVGWGSETLIRFLKSIGEDTTEERSPDDVERMILQYVKENKLSNPTKKRKIICDSKLHSFFRKKEINKNRIPKLLECHFAKNQDECEDDEMSNEIEDDDEKDTLTPEVERKDKSDAKKQKSGNGILKKEGVKADVPQAKSKYAAIIPENIKLVYLKKSLVHELCKQPDAFEKKVIGSFVRFKSNPIGCHYRNSFQLEQVTGITSTSVGEENCEAMLRVSNMPNDISLSMLSDADFSEEECGELLKKVKAGLIKKPILVELQEKARILHEDITKHWLPRELKRLQNLINIANEKGWRRELFEYLQKKQKLQNPGEVSRLLQVLPVVIPDTGDLDGPTEESNSVKKENGALSERTHVFAKESPVITAEEKELSRTEQPLQTTANQERMVMLSSRQHEELQKHTNIPSLDHCLEEGASPGNKPPNQQMHKSPNDKKRQMQQTDDDFSVATEKPHKSNGVAEKPSECDGKNKDQLTNNVTQAKEETADMAKEEEDDDEDGDEKAEEEEVGSEDPEALVWHICGMNKKNETYNLSFLRSWSNTNGEASKFKVWKEGHKEEDAIPLREAVKLAFPRKTGKVVKKRKTS</sequence>
<dbReference type="SMART" id="SM00719">
    <property type="entry name" value="Plus3"/>
    <property type="match status" value="1"/>
</dbReference>
<feature type="region of interest" description="Disordered" evidence="1">
    <location>
        <begin position="166"/>
        <end position="221"/>
    </location>
</feature>
<reference evidence="4 5" key="1">
    <citation type="submission" date="2018-06" db="EMBL/GenBank/DDBJ databases">
        <title>The Genome of Cuscuta australis (Dodder) Provides Insight into the Evolution of Plant Parasitism.</title>
        <authorList>
            <person name="Liu H."/>
        </authorList>
    </citation>
    <scope>NUCLEOTIDE SEQUENCE [LARGE SCALE GENOMIC DNA]</scope>
    <source>
        <strain evidence="5">cv. Yunnan</strain>
        <tissue evidence="4">Vines</tissue>
    </source>
</reference>
<dbReference type="Gene3D" id="3.90.70.200">
    <property type="entry name" value="Plus-3 domain"/>
    <property type="match status" value="1"/>
</dbReference>